<accession>A0A2T8IB53</accession>
<sequence>MLSMQAVSLVSQLNPDQKHVFDTIIARVSCNCPGFFFVCGHGGTGKTFLWNAIITHLRSEKKIVLAVASSGVVSLLLPKGRTAHSRFKIPFDLNEAGTCSIKRGTMLAELIKVSALIIWDEAPMTHRYCFEALDRTLRDILSEEKPANAIVPFGGKPVVLGGDFRQILPVVRKGSRSAIVNASITSSKLWQHVSVLKLHTNMRLHNPSLDATQRAEIESFGKWILSIGDGTIAAEQRGEEREASWITIPDDLLVDTSGDKTAALVAEVFPDFIMNYKNPEYLAARAIVCPNNQDADDINDYIVKLVPGDDVQYLSCDTISKSTEHIPDFDVLYPTEFLNSINTNNFPIHKLVLKKGVIVMLLRNLNQTMGLCNGTRLLVTQLGQRVLCCTILTGCRVGEEVFIPRIALNTTDVKWPFTLQRRQFPVRICYAMTINRSQGQTLSTVGLCLKKSVFTHGQLYVAVSRSTSRSGLRILIENDNGSCGSQTRNVVYREVLDAANTASA</sequence>
<reference evidence="4" key="1">
    <citation type="submission" date="2018-04" db="EMBL/GenBank/DDBJ databases">
        <title>WGS assembly of Panicum hallii.</title>
        <authorList>
            <person name="Lovell J."/>
            <person name="Jenkins J."/>
            <person name="Lowry D."/>
            <person name="Mamidi S."/>
            <person name="Sreedasyam A."/>
            <person name="Weng X."/>
            <person name="Barry K."/>
            <person name="Bonette J."/>
            <person name="Campitelli B."/>
            <person name="Daum C."/>
            <person name="Gordon S."/>
            <person name="Gould B."/>
            <person name="Lipzen A."/>
            <person name="Macqueen A."/>
            <person name="Palacio-Mejia J."/>
            <person name="Plott C."/>
            <person name="Shakirov E."/>
            <person name="Shu S."/>
            <person name="Yoshinaga Y."/>
            <person name="Zane M."/>
            <person name="Rokhsar D."/>
            <person name="Grimwood J."/>
            <person name="Schmutz J."/>
            <person name="Juenger T."/>
        </authorList>
    </citation>
    <scope>NUCLEOTIDE SEQUENCE [LARGE SCALE GENOMIC DNA]</scope>
    <source>
        <strain evidence="4">FIL2</strain>
    </source>
</reference>
<dbReference type="CDD" id="cd18809">
    <property type="entry name" value="SF1_C_RecD"/>
    <property type="match status" value="1"/>
</dbReference>
<proteinExistence type="inferred from homology"/>
<dbReference type="Pfam" id="PF21530">
    <property type="entry name" value="Pif1_2B_dom"/>
    <property type="match status" value="1"/>
</dbReference>
<keyword evidence="1" id="KW-0378">Hydrolase</keyword>
<keyword evidence="1" id="KW-0234">DNA repair</keyword>
<dbReference type="GO" id="GO:0016887">
    <property type="term" value="F:ATP hydrolysis activity"/>
    <property type="evidence" value="ECO:0007669"/>
    <property type="project" value="RHEA"/>
</dbReference>
<name>A0A2T8IB53_9POAL</name>
<dbReference type="PANTHER" id="PTHR10492">
    <property type="match status" value="1"/>
</dbReference>
<evidence type="ECO:0000259" key="3">
    <source>
        <dbReference type="Pfam" id="PF21530"/>
    </source>
</evidence>
<feature type="domain" description="DNA helicase Pif1-like 2B" evidence="3">
    <location>
        <begin position="336"/>
        <end position="382"/>
    </location>
</feature>
<keyword evidence="1" id="KW-0067">ATP-binding</keyword>
<keyword evidence="1" id="KW-0227">DNA damage</keyword>
<comment type="catalytic activity">
    <reaction evidence="1">
        <text>ATP + H2O = ADP + phosphate + H(+)</text>
        <dbReference type="Rhea" id="RHEA:13065"/>
        <dbReference type="ChEBI" id="CHEBI:15377"/>
        <dbReference type="ChEBI" id="CHEBI:15378"/>
        <dbReference type="ChEBI" id="CHEBI:30616"/>
        <dbReference type="ChEBI" id="CHEBI:43474"/>
        <dbReference type="ChEBI" id="CHEBI:456216"/>
        <dbReference type="EC" id="5.6.2.3"/>
    </reaction>
</comment>
<dbReference type="InterPro" id="IPR049163">
    <property type="entry name" value="Pif1-like_2B_dom"/>
</dbReference>
<keyword evidence="1" id="KW-0347">Helicase</keyword>
<evidence type="ECO:0000259" key="2">
    <source>
        <dbReference type="Pfam" id="PF05970"/>
    </source>
</evidence>
<evidence type="ECO:0000256" key="1">
    <source>
        <dbReference type="RuleBase" id="RU363044"/>
    </source>
</evidence>
<gene>
    <name evidence="4" type="ORF">PAHAL_7G060700</name>
</gene>
<dbReference type="GO" id="GO:0005524">
    <property type="term" value="F:ATP binding"/>
    <property type="evidence" value="ECO:0007669"/>
    <property type="project" value="UniProtKB-KW"/>
</dbReference>
<dbReference type="EMBL" id="CM008052">
    <property type="protein sequence ID" value="PVH34899.1"/>
    <property type="molecule type" value="Genomic_DNA"/>
</dbReference>
<dbReference type="EC" id="5.6.2.3" evidence="1"/>
<feature type="domain" description="DNA helicase Pif1-like DEAD-box helicase" evidence="2">
    <location>
        <begin position="12"/>
        <end position="237"/>
    </location>
</feature>
<dbReference type="InterPro" id="IPR010285">
    <property type="entry name" value="DNA_helicase_pif1-like_DEAD"/>
</dbReference>
<dbReference type="GO" id="GO:0000723">
    <property type="term" value="P:telomere maintenance"/>
    <property type="evidence" value="ECO:0007669"/>
    <property type="project" value="InterPro"/>
</dbReference>
<dbReference type="GO" id="GO:0006310">
    <property type="term" value="P:DNA recombination"/>
    <property type="evidence" value="ECO:0007669"/>
    <property type="project" value="UniProtKB-KW"/>
</dbReference>
<dbReference type="Gramene" id="PVH34899">
    <property type="protein sequence ID" value="PVH34899"/>
    <property type="gene ID" value="PAHAL_7G060700"/>
</dbReference>
<keyword evidence="1" id="KW-0233">DNA recombination</keyword>
<dbReference type="InterPro" id="IPR027417">
    <property type="entry name" value="P-loop_NTPase"/>
</dbReference>
<dbReference type="PANTHER" id="PTHR10492:SF90">
    <property type="entry name" value="ATP-DEPENDENT DNA HELICASE"/>
    <property type="match status" value="1"/>
</dbReference>
<organism evidence="4">
    <name type="scientific">Panicum hallii</name>
    <dbReference type="NCBI Taxonomy" id="206008"/>
    <lineage>
        <taxon>Eukaryota</taxon>
        <taxon>Viridiplantae</taxon>
        <taxon>Streptophyta</taxon>
        <taxon>Embryophyta</taxon>
        <taxon>Tracheophyta</taxon>
        <taxon>Spermatophyta</taxon>
        <taxon>Magnoliopsida</taxon>
        <taxon>Liliopsida</taxon>
        <taxon>Poales</taxon>
        <taxon>Poaceae</taxon>
        <taxon>PACMAD clade</taxon>
        <taxon>Panicoideae</taxon>
        <taxon>Panicodae</taxon>
        <taxon>Paniceae</taxon>
        <taxon>Panicinae</taxon>
        <taxon>Panicum</taxon>
        <taxon>Panicum sect. Panicum</taxon>
    </lineage>
</organism>
<dbReference type="AlphaFoldDB" id="A0A2T8IB53"/>
<dbReference type="GO" id="GO:0043139">
    <property type="term" value="F:5'-3' DNA helicase activity"/>
    <property type="evidence" value="ECO:0007669"/>
    <property type="project" value="UniProtKB-EC"/>
</dbReference>
<comment type="cofactor">
    <cofactor evidence="1">
        <name>Mg(2+)</name>
        <dbReference type="ChEBI" id="CHEBI:18420"/>
    </cofactor>
</comment>
<dbReference type="Gene3D" id="3.40.50.300">
    <property type="entry name" value="P-loop containing nucleotide triphosphate hydrolases"/>
    <property type="match status" value="1"/>
</dbReference>
<dbReference type="Pfam" id="PF05970">
    <property type="entry name" value="PIF1"/>
    <property type="match status" value="1"/>
</dbReference>
<dbReference type="Proteomes" id="UP000243499">
    <property type="component" value="Chromosome 7"/>
</dbReference>
<dbReference type="GO" id="GO:0006281">
    <property type="term" value="P:DNA repair"/>
    <property type="evidence" value="ECO:0007669"/>
    <property type="project" value="UniProtKB-KW"/>
</dbReference>
<keyword evidence="1" id="KW-0547">Nucleotide-binding</keyword>
<protein>
    <recommendedName>
        <fullName evidence="1">ATP-dependent DNA helicase</fullName>
        <ecNumber evidence="1">5.6.2.3</ecNumber>
    </recommendedName>
</protein>
<dbReference type="SUPFAM" id="SSF52540">
    <property type="entry name" value="P-loop containing nucleoside triphosphate hydrolases"/>
    <property type="match status" value="2"/>
</dbReference>
<comment type="similarity">
    <text evidence="1">Belongs to the helicase family.</text>
</comment>
<evidence type="ECO:0000313" key="4">
    <source>
        <dbReference type="EMBL" id="PVH34899.1"/>
    </source>
</evidence>